<organism evidence="6 7">
    <name type="scientific">Iris pallida</name>
    <name type="common">Sweet iris</name>
    <dbReference type="NCBI Taxonomy" id="29817"/>
    <lineage>
        <taxon>Eukaryota</taxon>
        <taxon>Viridiplantae</taxon>
        <taxon>Streptophyta</taxon>
        <taxon>Embryophyta</taxon>
        <taxon>Tracheophyta</taxon>
        <taxon>Spermatophyta</taxon>
        <taxon>Magnoliopsida</taxon>
        <taxon>Liliopsida</taxon>
        <taxon>Asparagales</taxon>
        <taxon>Iridaceae</taxon>
        <taxon>Iridoideae</taxon>
        <taxon>Irideae</taxon>
        <taxon>Iris</taxon>
    </lineage>
</organism>
<sequence>MMFPSALAFDMLFRVCSDSALPNAGAAHAFDHIFATFCRVDPRSCFVHLASLLRQHALRRRRPRPCRPLPPSVDEIRHFGGTDPAVTASLGECKYTIQDGNGHSNWVSCVRFSPNILQPTIVSGSWDRTVMVWNLTNCKLRCTLAGHGGYVNTVAVNPDGSLYASGGKMEWHYFGICQRGRGSTHWMLVQLFIVFASVQTGIGSELQLRTV</sequence>
<dbReference type="PROSITE" id="PS50082">
    <property type="entry name" value="WD_REPEATS_2"/>
    <property type="match status" value="1"/>
</dbReference>
<accession>A0AAX6FWM0</accession>
<dbReference type="AlphaFoldDB" id="A0AAX6FWM0"/>
<keyword evidence="2 5" id="KW-0853">WD repeat</keyword>
<dbReference type="GO" id="GO:0045182">
    <property type="term" value="F:translation regulator activity"/>
    <property type="evidence" value="ECO:0007669"/>
    <property type="project" value="InterPro"/>
</dbReference>
<keyword evidence="3" id="KW-0677">Repeat</keyword>
<evidence type="ECO:0000256" key="4">
    <source>
        <dbReference type="ARBA" id="ARBA00023274"/>
    </source>
</evidence>
<evidence type="ECO:0000256" key="2">
    <source>
        <dbReference type="ARBA" id="ARBA00022574"/>
    </source>
</evidence>
<dbReference type="InterPro" id="IPR045223">
    <property type="entry name" value="RACK1-like"/>
</dbReference>
<feature type="repeat" description="WD" evidence="5">
    <location>
        <begin position="100"/>
        <end position="137"/>
    </location>
</feature>
<protein>
    <submittedName>
        <fullName evidence="6">Guanine nucleotide-binding protein subunit beta-like protein</fullName>
    </submittedName>
</protein>
<dbReference type="PROSITE" id="PS00678">
    <property type="entry name" value="WD_REPEATS_1"/>
    <property type="match status" value="1"/>
</dbReference>
<dbReference type="GO" id="GO:0043022">
    <property type="term" value="F:ribosome binding"/>
    <property type="evidence" value="ECO:0007669"/>
    <property type="project" value="InterPro"/>
</dbReference>
<dbReference type="InterPro" id="IPR036322">
    <property type="entry name" value="WD40_repeat_dom_sf"/>
</dbReference>
<dbReference type="SMART" id="SM00320">
    <property type="entry name" value="WD40"/>
    <property type="match status" value="2"/>
</dbReference>
<dbReference type="Gene3D" id="2.130.10.10">
    <property type="entry name" value="YVTN repeat-like/Quinoprotein amine dehydrogenase"/>
    <property type="match status" value="1"/>
</dbReference>
<keyword evidence="4" id="KW-0687">Ribonucleoprotein</keyword>
<dbReference type="SUPFAM" id="SSF50978">
    <property type="entry name" value="WD40 repeat-like"/>
    <property type="match status" value="1"/>
</dbReference>
<evidence type="ECO:0000313" key="7">
    <source>
        <dbReference type="Proteomes" id="UP001140949"/>
    </source>
</evidence>
<dbReference type="InterPro" id="IPR001680">
    <property type="entry name" value="WD40_rpt"/>
</dbReference>
<dbReference type="GO" id="GO:1990904">
    <property type="term" value="C:ribonucleoprotein complex"/>
    <property type="evidence" value="ECO:0007669"/>
    <property type="project" value="UniProtKB-KW"/>
</dbReference>
<proteinExistence type="inferred from homology"/>
<comment type="similarity">
    <text evidence="1">Belongs to the WD repeat G protein beta family. Ribosomal protein RACK1 subfamily.</text>
</comment>
<dbReference type="Proteomes" id="UP001140949">
    <property type="component" value="Unassembled WGS sequence"/>
</dbReference>
<evidence type="ECO:0000313" key="6">
    <source>
        <dbReference type="EMBL" id="KAJ6820371.1"/>
    </source>
</evidence>
<dbReference type="PANTHER" id="PTHR19868">
    <property type="entry name" value="RECEPTOR FOR ACTIVATED PROTEIN KINASE C RACK1"/>
    <property type="match status" value="1"/>
</dbReference>
<keyword evidence="7" id="KW-1185">Reference proteome</keyword>
<gene>
    <name evidence="6" type="ORF">M6B38_396645</name>
</gene>
<evidence type="ECO:0000256" key="1">
    <source>
        <dbReference type="ARBA" id="ARBA00007253"/>
    </source>
</evidence>
<name>A0AAX6FWM0_IRIPA</name>
<dbReference type="EMBL" id="JANAVB010025599">
    <property type="protein sequence ID" value="KAJ6820371.1"/>
    <property type="molecule type" value="Genomic_DNA"/>
</dbReference>
<dbReference type="InterPro" id="IPR019775">
    <property type="entry name" value="WD40_repeat_CS"/>
</dbReference>
<dbReference type="PROSITE" id="PS50294">
    <property type="entry name" value="WD_REPEATS_REGION"/>
    <property type="match status" value="1"/>
</dbReference>
<evidence type="ECO:0000256" key="5">
    <source>
        <dbReference type="PROSITE-ProRule" id="PRU00221"/>
    </source>
</evidence>
<comment type="caution">
    <text evidence="6">The sequence shown here is derived from an EMBL/GenBank/DDBJ whole genome shotgun (WGS) entry which is preliminary data.</text>
</comment>
<reference evidence="6" key="2">
    <citation type="submission" date="2023-04" db="EMBL/GenBank/DDBJ databases">
        <authorList>
            <person name="Bruccoleri R.E."/>
            <person name="Oakeley E.J."/>
            <person name="Faust A.-M."/>
            <person name="Dessus-Babus S."/>
            <person name="Altorfer M."/>
            <person name="Burckhardt D."/>
            <person name="Oertli M."/>
            <person name="Naumann U."/>
            <person name="Petersen F."/>
            <person name="Wong J."/>
        </authorList>
    </citation>
    <scope>NUCLEOTIDE SEQUENCE</scope>
    <source>
        <strain evidence="6">GSM-AAB239-AS_SAM_17_03QT</strain>
        <tissue evidence="6">Leaf</tissue>
    </source>
</reference>
<reference evidence="6" key="1">
    <citation type="journal article" date="2023" name="GigaByte">
        <title>Genome assembly of the bearded iris, Iris pallida Lam.</title>
        <authorList>
            <person name="Bruccoleri R.E."/>
            <person name="Oakeley E.J."/>
            <person name="Faust A.M.E."/>
            <person name="Altorfer M."/>
            <person name="Dessus-Babus S."/>
            <person name="Burckhardt D."/>
            <person name="Oertli M."/>
            <person name="Naumann U."/>
            <person name="Petersen F."/>
            <person name="Wong J."/>
        </authorList>
    </citation>
    <scope>NUCLEOTIDE SEQUENCE</scope>
    <source>
        <strain evidence="6">GSM-AAB239-AS_SAM_17_03QT</strain>
    </source>
</reference>
<evidence type="ECO:0000256" key="3">
    <source>
        <dbReference type="ARBA" id="ARBA00022737"/>
    </source>
</evidence>
<dbReference type="InterPro" id="IPR015943">
    <property type="entry name" value="WD40/YVTN_repeat-like_dom_sf"/>
</dbReference>
<dbReference type="Pfam" id="PF00400">
    <property type="entry name" value="WD40"/>
    <property type="match status" value="2"/>
</dbReference>